<dbReference type="InterPro" id="IPR001608">
    <property type="entry name" value="Ala_racemase_N"/>
</dbReference>
<dbReference type="OrthoDB" id="9788869at2"/>
<feature type="domain" description="D-serine dehydratase-like" evidence="3">
    <location>
        <begin position="251"/>
        <end position="358"/>
    </location>
</feature>
<dbReference type="InterPro" id="IPR026956">
    <property type="entry name" value="D-ser_dehydrat-like_dom"/>
</dbReference>
<evidence type="ECO:0000256" key="2">
    <source>
        <dbReference type="ARBA" id="ARBA00023239"/>
    </source>
</evidence>
<dbReference type="Pfam" id="PF01168">
    <property type="entry name" value="Ala_racemase_N"/>
    <property type="match status" value="1"/>
</dbReference>
<evidence type="ECO:0000256" key="1">
    <source>
        <dbReference type="ARBA" id="ARBA00005323"/>
    </source>
</evidence>
<dbReference type="Gene3D" id="3.20.20.10">
    <property type="entry name" value="Alanine racemase"/>
    <property type="match status" value="1"/>
</dbReference>
<dbReference type="Proteomes" id="UP000050430">
    <property type="component" value="Unassembled WGS sequence"/>
</dbReference>
<evidence type="ECO:0000259" key="3">
    <source>
        <dbReference type="SMART" id="SM01119"/>
    </source>
</evidence>
<dbReference type="Gene3D" id="2.40.37.20">
    <property type="entry name" value="D-serine dehydratase-like domain"/>
    <property type="match status" value="1"/>
</dbReference>
<dbReference type="GO" id="GO:0036088">
    <property type="term" value="P:D-serine catabolic process"/>
    <property type="evidence" value="ECO:0007669"/>
    <property type="project" value="TreeGrafter"/>
</dbReference>
<dbReference type="InterPro" id="IPR042208">
    <property type="entry name" value="D-ser_dehydrat-like_sf"/>
</dbReference>
<comment type="similarity">
    <text evidence="1">Belongs to the DSD1 family.</text>
</comment>
<dbReference type="SUPFAM" id="SSF51419">
    <property type="entry name" value="PLP-binding barrel"/>
    <property type="match status" value="1"/>
</dbReference>
<dbReference type="InterPro" id="IPR029066">
    <property type="entry name" value="PLP-binding_barrel"/>
</dbReference>
<dbReference type="SMART" id="SM01119">
    <property type="entry name" value="D-ser_dehydrat"/>
    <property type="match status" value="1"/>
</dbReference>
<organism evidence="4 5">
    <name type="scientific">Leptolinea tardivitalis</name>
    <dbReference type="NCBI Taxonomy" id="229920"/>
    <lineage>
        <taxon>Bacteria</taxon>
        <taxon>Bacillati</taxon>
        <taxon>Chloroflexota</taxon>
        <taxon>Anaerolineae</taxon>
        <taxon>Anaerolineales</taxon>
        <taxon>Anaerolineaceae</taxon>
        <taxon>Leptolinea</taxon>
    </lineage>
</organism>
<dbReference type="Pfam" id="PF14031">
    <property type="entry name" value="D-ser_dehydrat"/>
    <property type="match status" value="1"/>
</dbReference>
<accession>A0A0P6WXZ3</accession>
<gene>
    <name evidence="4" type="ORF">ADM99_11115</name>
</gene>
<dbReference type="GO" id="GO:0008721">
    <property type="term" value="F:D-serine ammonia-lyase activity"/>
    <property type="evidence" value="ECO:0007669"/>
    <property type="project" value="TreeGrafter"/>
</dbReference>
<dbReference type="AlphaFoldDB" id="A0A0P6WXZ3"/>
<dbReference type="STRING" id="229920.ADM99_11115"/>
<keyword evidence="2" id="KW-0456">Lyase</keyword>
<dbReference type="RefSeq" id="WP_081420042.1">
    <property type="nucleotide sequence ID" value="NZ_BBYA01000015.1"/>
</dbReference>
<protein>
    <recommendedName>
        <fullName evidence="3">D-serine dehydratase-like domain-containing protein</fullName>
    </recommendedName>
</protein>
<name>A0A0P6WXZ3_9CHLR</name>
<comment type="caution">
    <text evidence="4">The sequence shown here is derived from an EMBL/GenBank/DDBJ whole genome shotgun (WGS) entry which is preliminary data.</text>
</comment>
<dbReference type="InterPro" id="IPR051466">
    <property type="entry name" value="D-amino_acid_metab_enzyme"/>
</dbReference>
<evidence type="ECO:0000313" key="5">
    <source>
        <dbReference type="Proteomes" id="UP000050430"/>
    </source>
</evidence>
<dbReference type="PANTHER" id="PTHR28004:SF2">
    <property type="entry name" value="D-SERINE DEHYDRATASE"/>
    <property type="match status" value="1"/>
</dbReference>
<dbReference type="EMBL" id="LGCK01000011">
    <property type="protein sequence ID" value="KPL71254.1"/>
    <property type="molecule type" value="Genomic_DNA"/>
</dbReference>
<keyword evidence="5" id="KW-1185">Reference proteome</keyword>
<proteinExistence type="inferred from homology"/>
<evidence type="ECO:0000313" key="4">
    <source>
        <dbReference type="EMBL" id="KPL71254.1"/>
    </source>
</evidence>
<reference evidence="4 5" key="1">
    <citation type="submission" date="2015-07" db="EMBL/GenBank/DDBJ databases">
        <title>Genome sequence of Leptolinea tardivitalis DSM 16556.</title>
        <authorList>
            <person name="Hemp J."/>
            <person name="Ward L.M."/>
            <person name="Pace L.A."/>
            <person name="Fischer W.W."/>
        </authorList>
    </citation>
    <scope>NUCLEOTIDE SEQUENCE [LARGE SCALE GENOMIC DNA]</scope>
    <source>
        <strain evidence="4 5">YMTK-2</strain>
    </source>
</reference>
<dbReference type="PANTHER" id="PTHR28004">
    <property type="entry name" value="ZGC:162816-RELATED"/>
    <property type="match status" value="1"/>
</dbReference>
<sequence length="367" mass="41724">MNSTLLENIIKPTLVLDENKVRENIHFMAEKARRSNVIFRPHFKTHQSREIGRWFRDEDVRQITVSSVDMAEYFIKDGWDNITIAFPLNFRQLPQINELAQMINLGILVENIEAIHALGSLDTPLNIWIKIDTGLHRTDIEWNSPRKLKEILDTSEKYPKLNINGLVTHAGHTYSAKTAEEAVQIHNQSIKYMNDLRQFINKPHLLISVGDTPGCSQIPEFSAIDEIRPGNFIFFDAEQLEIGSCKPEQISVALFCPIVASHPERNEVVIYGGAVHLSKEMYIHSDQPCYGLVASLDSNKGWGELLQGCTVTRLSQEHGVLSIPKTMMDLFHPGDLIPIIPVHSCLTAHLMRRYLCLDGHMIDMMPI</sequence>